<organism evidence="3 4">
    <name type="scientific">Sphingomonas xinjiangensis</name>
    <dbReference type="NCBI Taxonomy" id="643568"/>
    <lineage>
        <taxon>Bacteria</taxon>
        <taxon>Pseudomonadati</taxon>
        <taxon>Pseudomonadota</taxon>
        <taxon>Alphaproteobacteria</taxon>
        <taxon>Sphingomonadales</taxon>
        <taxon>Sphingomonadaceae</taxon>
        <taxon>Sphingomonas</taxon>
    </lineage>
</organism>
<keyword evidence="4" id="KW-1185">Reference proteome</keyword>
<keyword evidence="1" id="KW-0812">Transmembrane</keyword>
<dbReference type="PANTHER" id="PTHR40115">
    <property type="entry name" value="INNER MEMBRANE PROTEIN WITH PEPSY TM HELIX"/>
    <property type="match status" value="1"/>
</dbReference>
<sequence>MSSAISLIGLLLFALTGFTLNHAADIEGSPQSVESKAQLPAPLLAQVATDDAPDTKKPLPAQVGAYVESKLGMAAQGTAEWSADEIYLPLPRPGGDAWVSIDRATGAVTSERSSRGWIAYLNDLHKGRNAGTAWKWFIDIFVFACIVFTLTGLVLLQMHSKHRKSTWPLVGMGLVIPALVAIFLIH</sequence>
<keyword evidence="1" id="KW-0472">Membrane</keyword>
<dbReference type="Proteomes" id="UP000527143">
    <property type="component" value="Unassembled WGS sequence"/>
</dbReference>
<accession>A0A840YD84</accession>
<proteinExistence type="predicted"/>
<comment type="caution">
    <text evidence="3">The sequence shown here is derived from an EMBL/GenBank/DDBJ whole genome shotgun (WGS) entry which is preliminary data.</text>
</comment>
<evidence type="ECO:0000256" key="2">
    <source>
        <dbReference type="SAM" id="SignalP"/>
    </source>
</evidence>
<dbReference type="InterPro" id="IPR032307">
    <property type="entry name" value="PepSY_TM-like_2"/>
</dbReference>
<dbReference type="EMBL" id="JACIJF010000003">
    <property type="protein sequence ID" value="MBB5709969.1"/>
    <property type="molecule type" value="Genomic_DNA"/>
</dbReference>
<feature type="signal peptide" evidence="2">
    <location>
        <begin position="1"/>
        <end position="23"/>
    </location>
</feature>
<feature type="chain" id="PRO_5032390310" description="PepSY-associated TM region" evidence="2">
    <location>
        <begin position="24"/>
        <end position="186"/>
    </location>
</feature>
<keyword evidence="1" id="KW-1133">Transmembrane helix</keyword>
<feature type="transmembrane region" description="Helical" evidence="1">
    <location>
        <begin position="167"/>
        <end position="185"/>
    </location>
</feature>
<dbReference type="Pfam" id="PF16357">
    <property type="entry name" value="PepSY_TM_like_2"/>
    <property type="match status" value="1"/>
</dbReference>
<evidence type="ECO:0000313" key="4">
    <source>
        <dbReference type="Proteomes" id="UP000527143"/>
    </source>
</evidence>
<keyword evidence="2" id="KW-0732">Signal</keyword>
<evidence type="ECO:0000256" key="1">
    <source>
        <dbReference type="SAM" id="Phobius"/>
    </source>
</evidence>
<evidence type="ECO:0008006" key="5">
    <source>
        <dbReference type="Google" id="ProtNLM"/>
    </source>
</evidence>
<dbReference type="AlphaFoldDB" id="A0A840YD84"/>
<evidence type="ECO:0000313" key="3">
    <source>
        <dbReference type="EMBL" id="MBB5709969.1"/>
    </source>
</evidence>
<feature type="transmembrane region" description="Helical" evidence="1">
    <location>
        <begin position="136"/>
        <end position="155"/>
    </location>
</feature>
<name>A0A840YD84_9SPHN</name>
<reference evidence="3 4" key="1">
    <citation type="submission" date="2020-08" db="EMBL/GenBank/DDBJ databases">
        <title>Genomic Encyclopedia of Type Strains, Phase IV (KMG-IV): sequencing the most valuable type-strain genomes for metagenomic binning, comparative biology and taxonomic classification.</title>
        <authorList>
            <person name="Goeker M."/>
        </authorList>
    </citation>
    <scope>NUCLEOTIDE SEQUENCE [LARGE SCALE GENOMIC DNA]</scope>
    <source>
        <strain evidence="3 4">DSM 26736</strain>
    </source>
</reference>
<dbReference type="PANTHER" id="PTHR40115:SF1">
    <property type="entry name" value="INNER MEMBRANE PROTEIN WITH PEPSY TM HELIX"/>
    <property type="match status" value="1"/>
</dbReference>
<protein>
    <recommendedName>
        <fullName evidence="5">PepSY-associated TM region</fullName>
    </recommendedName>
</protein>
<gene>
    <name evidence="3" type="ORF">FHT02_001197</name>
</gene>